<reference evidence="2" key="2">
    <citation type="journal article" date="2024" name="Plant">
        <title>Genomic evolution and insights into agronomic trait innovations of Sesamum species.</title>
        <authorList>
            <person name="Miao H."/>
            <person name="Wang L."/>
            <person name="Qu L."/>
            <person name="Liu H."/>
            <person name="Sun Y."/>
            <person name="Le M."/>
            <person name="Wang Q."/>
            <person name="Wei S."/>
            <person name="Zheng Y."/>
            <person name="Lin W."/>
            <person name="Duan Y."/>
            <person name="Cao H."/>
            <person name="Xiong S."/>
            <person name="Wang X."/>
            <person name="Wei L."/>
            <person name="Li C."/>
            <person name="Ma Q."/>
            <person name="Ju M."/>
            <person name="Zhao R."/>
            <person name="Li G."/>
            <person name="Mu C."/>
            <person name="Tian Q."/>
            <person name="Mei H."/>
            <person name="Zhang T."/>
            <person name="Gao T."/>
            <person name="Zhang H."/>
        </authorList>
    </citation>
    <scope>NUCLEOTIDE SEQUENCE</scope>
    <source>
        <strain evidence="2">KEN1</strain>
    </source>
</reference>
<feature type="region of interest" description="Disordered" evidence="1">
    <location>
        <begin position="1"/>
        <end position="54"/>
    </location>
</feature>
<name>A0AAW2Y5S9_9LAMI</name>
<sequence>MEQVKPHLVNSSIQWDNPPPHKQAPLNGEVLTPREQGRLPPRGESPPRCPTLRNDDIINARSLDGSDPLCIHVSECTSNGSIYSSSPHNPAPSPLAKVENYPRLLRRRSRGRKR</sequence>
<comment type="caution">
    <text evidence="2">The sequence shown here is derived from an EMBL/GenBank/DDBJ whole genome shotgun (WGS) entry which is preliminary data.</text>
</comment>
<evidence type="ECO:0000313" key="2">
    <source>
        <dbReference type="EMBL" id="KAL0461171.1"/>
    </source>
</evidence>
<dbReference type="AlphaFoldDB" id="A0AAW2Y5S9"/>
<reference evidence="2" key="1">
    <citation type="submission" date="2020-06" db="EMBL/GenBank/DDBJ databases">
        <authorList>
            <person name="Li T."/>
            <person name="Hu X."/>
            <person name="Zhang T."/>
            <person name="Song X."/>
            <person name="Zhang H."/>
            <person name="Dai N."/>
            <person name="Sheng W."/>
            <person name="Hou X."/>
            <person name="Wei L."/>
        </authorList>
    </citation>
    <scope>NUCLEOTIDE SEQUENCE</scope>
    <source>
        <strain evidence="2">KEN1</strain>
        <tissue evidence="2">Leaf</tissue>
    </source>
</reference>
<feature type="compositionally biased region" description="Basic residues" evidence="1">
    <location>
        <begin position="104"/>
        <end position="114"/>
    </location>
</feature>
<accession>A0AAW2Y5S9</accession>
<feature type="region of interest" description="Disordered" evidence="1">
    <location>
        <begin position="80"/>
        <end position="114"/>
    </location>
</feature>
<gene>
    <name evidence="2" type="ORF">Slati_0004700</name>
</gene>
<evidence type="ECO:0000256" key="1">
    <source>
        <dbReference type="SAM" id="MobiDB-lite"/>
    </source>
</evidence>
<organism evidence="2">
    <name type="scientific">Sesamum latifolium</name>
    <dbReference type="NCBI Taxonomy" id="2727402"/>
    <lineage>
        <taxon>Eukaryota</taxon>
        <taxon>Viridiplantae</taxon>
        <taxon>Streptophyta</taxon>
        <taxon>Embryophyta</taxon>
        <taxon>Tracheophyta</taxon>
        <taxon>Spermatophyta</taxon>
        <taxon>Magnoliopsida</taxon>
        <taxon>eudicotyledons</taxon>
        <taxon>Gunneridae</taxon>
        <taxon>Pentapetalae</taxon>
        <taxon>asterids</taxon>
        <taxon>lamiids</taxon>
        <taxon>Lamiales</taxon>
        <taxon>Pedaliaceae</taxon>
        <taxon>Sesamum</taxon>
    </lineage>
</organism>
<protein>
    <submittedName>
        <fullName evidence="2">Uncharacterized protein</fullName>
    </submittedName>
</protein>
<proteinExistence type="predicted"/>
<dbReference type="EMBL" id="JACGWN010000001">
    <property type="protein sequence ID" value="KAL0461171.1"/>
    <property type="molecule type" value="Genomic_DNA"/>
</dbReference>